<dbReference type="EC" id="3.2.1.8" evidence="4"/>
<organism evidence="6 7">
    <name type="scientific">Posidoniimonas corsicana</name>
    <dbReference type="NCBI Taxonomy" id="1938618"/>
    <lineage>
        <taxon>Bacteria</taxon>
        <taxon>Pseudomonadati</taxon>
        <taxon>Planctomycetota</taxon>
        <taxon>Planctomycetia</taxon>
        <taxon>Pirellulales</taxon>
        <taxon>Lacipirellulaceae</taxon>
        <taxon>Posidoniimonas</taxon>
    </lineage>
</organism>
<evidence type="ECO:0000256" key="3">
    <source>
        <dbReference type="ARBA" id="ARBA00023326"/>
    </source>
</evidence>
<comment type="caution">
    <text evidence="6">The sequence shown here is derived from an EMBL/GenBank/DDBJ whole genome shotgun (WGS) entry which is preliminary data.</text>
</comment>
<keyword evidence="6" id="KW-0858">Xylan degradation</keyword>
<comment type="similarity">
    <text evidence="4">Belongs to the glycosyl hydrolase 10 (cellulase F) family.</text>
</comment>
<reference evidence="6 7" key="1">
    <citation type="submission" date="2019-02" db="EMBL/GenBank/DDBJ databases">
        <title>Deep-cultivation of Planctomycetes and their phenomic and genomic characterization uncovers novel biology.</title>
        <authorList>
            <person name="Wiegand S."/>
            <person name="Jogler M."/>
            <person name="Boedeker C."/>
            <person name="Pinto D."/>
            <person name="Vollmers J."/>
            <person name="Rivas-Marin E."/>
            <person name="Kohn T."/>
            <person name="Peeters S.H."/>
            <person name="Heuer A."/>
            <person name="Rast P."/>
            <person name="Oberbeckmann S."/>
            <person name="Bunk B."/>
            <person name="Jeske O."/>
            <person name="Meyerdierks A."/>
            <person name="Storesund J.E."/>
            <person name="Kallscheuer N."/>
            <person name="Luecker S."/>
            <person name="Lage O.M."/>
            <person name="Pohl T."/>
            <person name="Merkel B.J."/>
            <person name="Hornburger P."/>
            <person name="Mueller R.-W."/>
            <person name="Bruemmer F."/>
            <person name="Labrenz M."/>
            <person name="Spormann A.M."/>
            <person name="Op Den Camp H."/>
            <person name="Overmann J."/>
            <person name="Amann R."/>
            <person name="Jetten M.S.M."/>
            <person name="Mascher T."/>
            <person name="Medema M.H."/>
            <person name="Devos D.P."/>
            <person name="Kaster A.-K."/>
            <person name="Ovreas L."/>
            <person name="Rohde M."/>
            <person name="Galperin M.Y."/>
            <person name="Jogler C."/>
        </authorList>
    </citation>
    <scope>NUCLEOTIDE SEQUENCE [LARGE SCALE GENOMIC DNA]</scope>
    <source>
        <strain evidence="6 7">KOR34</strain>
    </source>
</reference>
<accession>A0A5C5V7A8</accession>
<dbReference type="AlphaFoldDB" id="A0A5C5V7A8"/>
<evidence type="ECO:0000256" key="4">
    <source>
        <dbReference type="RuleBase" id="RU361174"/>
    </source>
</evidence>
<dbReference type="Gene3D" id="3.20.20.80">
    <property type="entry name" value="Glycosidases"/>
    <property type="match status" value="1"/>
</dbReference>
<comment type="catalytic activity">
    <reaction evidence="4">
        <text>Endohydrolysis of (1-&gt;4)-beta-D-xylosidic linkages in xylans.</text>
        <dbReference type="EC" id="3.2.1.8"/>
    </reaction>
</comment>
<dbReference type="InterPro" id="IPR017853">
    <property type="entry name" value="GH"/>
</dbReference>
<proteinExistence type="inferred from homology"/>
<dbReference type="PANTHER" id="PTHR31490:SF1">
    <property type="entry name" value="ENDO-1,4-BETA-XYLANASE 1"/>
    <property type="match status" value="1"/>
</dbReference>
<feature type="domain" description="GH10" evidence="5">
    <location>
        <begin position="70"/>
        <end position="370"/>
    </location>
</feature>
<keyword evidence="2 4" id="KW-0119">Carbohydrate metabolism</keyword>
<evidence type="ECO:0000256" key="1">
    <source>
        <dbReference type="ARBA" id="ARBA00022801"/>
    </source>
</evidence>
<evidence type="ECO:0000313" key="7">
    <source>
        <dbReference type="Proteomes" id="UP000316714"/>
    </source>
</evidence>
<dbReference type="Pfam" id="PF00331">
    <property type="entry name" value="Glyco_hydro_10"/>
    <property type="match status" value="1"/>
</dbReference>
<dbReference type="Proteomes" id="UP000316714">
    <property type="component" value="Unassembled WGS sequence"/>
</dbReference>
<keyword evidence="4 6" id="KW-0326">Glycosidase</keyword>
<evidence type="ECO:0000313" key="6">
    <source>
        <dbReference type="EMBL" id="TWT33853.1"/>
    </source>
</evidence>
<dbReference type="GO" id="GO:0031176">
    <property type="term" value="F:endo-1,4-beta-xylanase activity"/>
    <property type="evidence" value="ECO:0007669"/>
    <property type="project" value="UniProtKB-EC"/>
</dbReference>
<dbReference type="PANTHER" id="PTHR31490">
    <property type="entry name" value="GLYCOSYL HYDROLASE"/>
    <property type="match status" value="1"/>
</dbReference>
<evidence type="ECO:0000259" key="5">
    <source>
        <dbReference type="PROSITE" id="PS51760"/>
    </source>
</evidence>
<dbReference type="InterPro" id="IPR001000">
    <property type="entry name" value="GH10_dom"/>
</dbReference>
<dbReference type="OrthoDB" id="9809277at2"/>
<evidence type="ECO:0000256" key="2">
    <source>
        <dbReference type="ARBA" id="ARBA00023277"/>
    </source>
</evidence>
<dbReference type="InterPro" id="IPR044846">
    <property type="entry name" value="GH10"/>
</dbReference>
<dbReference type="PRINTS" id="PR00134">
    <property type="entry name" value="GLHYDRLASE10"/>
</dbReference>
<gene>
    <name evidence="6" type="primary">xynAS9</name>
    <name evidence="6" type="ORF">KOR34_36880</name>
</gene>
<dbReference type="PROSITE" id="PS51760">
    <property type="entry name" value="GH10_2"/>
    <property type="match status" value="1"/>
</dbReference>
<dbReference type="EMBL" id="SIHJ01000002">
    <property type="protein sequence ID" value="TWT33853.1"/>
    <property type="molecule type" value="Genomic_DNA"/>
</dbReference>
<name>A0A5C5V7A8_9BACT</name>
<protein>
    <recommendedName>
        <fullName evidence="4">Beta-xylanase</fullName>
        <ecNumber evidence="4">3.2.1.8</ecNumber>
    </recommendedName>
</protein>
<keyword evidence="3 4" id="KW-0624">Polysaccharide degradation</keyword>
<dbReference type="SUPFAM" id="SSF51445">
    <property type="entry name" value="(Trans)glycosidases"/>
    <property type="match status" value="1"/>
</dbReference>
<keyword evidence="7" id="KW-1185">Reference proteome</keyword>
<keyword evidence="1 4" id="KW-0378">Hydrolase</keyword>
<dbReference type="RefSeq" id="WP_146566814.1">
    <property type="nucleotide sequence ID" value="NZ_SIHJ01000002.1"/>
</dbReference>
<dbReference type="SMART" id="SM00633">
    <property type="entry name" value="Glyco_10"/>
    <property type="match status" value="1"/>
</dbReference>
<sequence length="428" mass="48276">MPLIASPRWRVLLYCWGVLMVSAVITSTAPGQENAWREEANESIRKIRQREIRIRVTDEHGAPIAGADVEVSQTAMAFPFGAALSPAVLNDANYQGFFLSHFSWAVFENEMKWYSNEGRRGRENYARSDAMVQWCTKHGIPLRGHCIYWAPGKWQPRWLTSLTAEELRHAVEQRAQSIVSRYRKDVVHWDVNSEMLHGSFFQERLGEDVRPWMFERTHALDPDAKLFVNEFNILTVDKDFTKTQVDQYVEQVRTLVAAGAPIHGVGVQGHVWSADAVKHPEAIKSNLDKIAELGLPIWITEFDSAFEDGEMNADALEAVYRTAFGHPAVEGVVMWVFWAGNSWRGANAGLAHRDWRLNAAGDRYESLMAEWSTEFSGTTDSDGSLDFRGFHGEHAVTVHTGSSSTTEEKIHVLPGKEPLRIALTVPVE</sequence>
<dbReference type="GO" id="GO:0045493">
    <property type="term" value="P:xylan catabolic process"/>
    <property type="evidence" value="ECO:0007669"/>
    <property type="project" value="UniProtKB-KW"/>
</dbReference>